<dbReference type="EMBL" id="GGEC01066329">
    <property type="protein sequence ID" value="MBX46813.1"/>
    <property type="molecule type" value="Transcribed_RNA"/>
</dbReference>
<organism evidence="1">
    <name type="scientific">Rhizophora mucronata</name>
    <name type="common">Asiatic mangrove</name>
    <dbReference type="NCBI Taxonomy" id="61149"/>
    <lineage>
        <taxon>Eukaryota</taxon>
        <taxon>Viridiplantae</taxon>
        <taxon>Streptophyta</taxon>
        <taxon>Embryophyta</taxon>
        <taxon>Tracheophyta</taxon>
        <taxon>Spermatophyta</taxon>
        <taxon>Magnoliopsida</taxon>
        <taxon>eudicotyledons</taxon>
        <taxon>Gunneridae</taxon>
        <taxon>Pentapetalae</taxon>
        <taxon>rosids</taxon>
        <taxon>fabids</taxon>
        <taxon>Malpighiales</taxon>
        <taxon>Rhizophoraceae</taxon>
        <taxon>Rhizophora</taxon>
    </lineage>
</organism>
<proteinExistence type="predicted"/>
<evidence type="ECO:0000313" key="1">
    <source>
        <dbReference type="EMBL" id="MBX46813.1"/>
    </source>
</evidence>
<name>A0A2P2NWI8_RHIMU</name>
<sequence>MCINIEFPQNSKFWEPCLQICHLNFSFNKVIVFRVH</sequence>
<accession>A0A2P2NWI8</accession>
<protein>
    <submittedName>
        <fullName evidence="1">Uncharacterized protein</fullName>
    </submittedName>
</protein>
<dbReference type="AlphaFoldDB" id="A0A2P2NWI8"/>
<reference evidence="1" key="1">
    <citation type="submission" date="2018-02" db="EMBL/GenBank/DDBJ databases">
        <title>Rhizophora mucronata_Transcriptome.</title>
        <authorList>
            <person name="Meera S.P."/>
            <person name="Sreeshan A."/>
            <person name="Augustine A."/>
        </authorList>
    </citation>
    <scope>NUCLEOTIDE SEQUENCE</scope>
    <source>
        <tissue evidence="1">Leaf</tissue>
    </source>
</reference>